<gene>
    <name evidence="4" type="ORF">PV09_04380</name>
</gene>
<dbReference type="InParanoid" id="A0A0D2AZV2"/>
<dbReference type="Proteomes" id="UP000053259">
    <property type="component" value="Unassembled WGS sequence"/>
</dbReference>
<dbReference type="CDD" id="cd00067">
    <property type="entry name" value="GAL4"/>
    <property type="match status" value="1"/>
</dbReference>
<evidence type="ECO:0000259" key="3">
    <source>
        <dbReference type="PROSITE" id="PS50048"/>
    </source>
</evidence>
<dbReference type="GO" id="GO:0008270">
    <property type="term" value="F:zinc ion binding"/>
    <property type="evidence" value="ECO:0007669"/>
    <property type="project" value="InterPro"/>
</dbReference>
<dbReference type="InterPro" id="IPR001138">
    <property type="entry name" value="Zn2Cys6_DnaBD"/>
</dbReference>
<accession>A0A0D2AZV2</accession>
<dbReference type="SUPFAM" id="SSF57701">
    <property type="entry name" value="Zn2/Cys6 DNA-binding domain"/>
    <property type="match status" value="1"/>
</dbReference>
<comment type="subcellular location">
    <subcellularLocation>
        <location evidence="1">Nucleus</location>
    </subcellularLocation>
</comment>
<evidence type="ECO:0000313" key="4">
    <source>
        <dbReference type="EMBL" id="KIW04634.1"/>
    </source>
</evidence>
<keyword evidence="2" id="KW-0539">Nucleus</keyword>
<dbReference type="EMBL" id="KN847540">
    <property type="protein sequence ID" value="KIW04634.1"/>
    <property type="molecule type" value="Genomic_DNA"/>
</dbReference>
<evidence type="ECO:0000256" key="1">
    <source>
        <dbReference type="ARBA" id="ARBA00004123"/>
    </source>
</evidence>
<keyword evidence="5" id="KW-1185">Reference proteome</keyword>
<dbReference type="GO" id="GO:0005634">
    <property type="term" value="C:nucleus"/>
    <property type="evidence" value="ECO:0007669"/>
    <property type="project" value="UniProtKB-SubCell"/>
</dbReference>
<dbReference type="CDD" id="cd12148">
    <property type="entry name" value="fungal_TF_MHR"/>
    <property type="match status" value="1"/>
</dbReference>
<name>A0A0D2AZV2_9PEZI</name>
<dbReference type="STRING" id="253628.A0A0D2AZV2"/>
<dbReference type="PANTHER" id="PTHR31001">
    <property type="entry name" value="UNCHARACTERIZED TRANSCRIPTIONAL REGULATORY PROTEIN"/>
    <property type="match status" value="1"/>
</dbReference>
<dbReference type="GeneID" id="27312353"/>
<reference evidence="4 5" key="1">
    <citation type="submission" date="2015-01" db="EMBL/GenBank/DDBJ databases">
        <title>The Genome Sequence of Ochroconis gallopava CBS43764.</title>
        <authorList>
            <consortium name="The Broad Institute Genomics Platform"/>
            <person name="Cuomo C."/>
            <person name="de Hoog S."/>
            <person name="Gorbushina A."/>
            <person name="Stielow B."/>
            <person name="Teixiera M."/>
            <person name="Abouelleil A."/>
            <person name="Chapman S.B."/>
            <person name="Priest M."/>
            <person name="Young S.K."/>
            <person name="Wortman J."/>
            <person name="Nusbaum C."/>
            <person name="Birren B."/>
        </authorList>
    </citation>
    <scope>NUCLEOTIDE SEQUENCE [LARGE SCALE GENOMIC DNA]</scope>
    <source>
        <strain evidence="4 5">CBS 43764</strain>
    </source>
</reference>
<sequence length="760" mass="85234">MNISFNNTIVDFGDSNNVTQQHRRNGKLQSCEPCRKSKLRCDHVIPACGRCVKRRRVEKCVYHPAPLTQTRNSSSRRLPSPASSSAVVVPNVIESVEITVHDQLQRVPSGLIQSSIHLPPRARAVSAPVALEDRRGSTAKDNPGFLGLTSYSAVFEADLENLGVSTFELRARDSVETIPLSSETILRGCKILSIFKDSLMVNRFINKFQEVSDNSGEAVIFPIVRQWLKDLWTYHRDTLRDQNPAAISRLCERIWRNTQSPLNYDGNTTAKKYASLTSGHNLRWEVVGLILTDIGLAAQSTDPLDDIFREHNTTREAISKRTYEAAQSCLSFCRDSESRDDLFLWFLNETCWLTSSVKGSSSYAAYQQTGEMINAMLAMGFQQEIKADSRTPFFIAELRKRNRISVYGQEVALASMLGRPCRLSHRYTSLELPLDLTDAEIFSEGEQLRAALAKLDSDGWRVPSEWNRTTYMRANMLHAPRREDIVDISLGNYSTEEIVVRVAQIRERYAADWARAPEMIRVARETPAGKSTSIVHALYMNVVRHGYLANELLLQQVLIRKLGTSADELIKFARLIFKDIMALSGRHEMLKEYRMDFIWLLAAHGLRSAAILAVELYKQEQLPVYPANPRLPRAETIRELSIFVDRLSAIEDSGMHSFTEQGRRVINCILDKILAPPRPPPAAMATPATADAASTTAADGPPLMQIQHGTTFGDFEGINFGELDASINFGNDADFMHWLDTMDWEKQGVPGISGSGSTGF</sequence>
<dbReference type="GO" id="GO:0000981">
    <property type="term" value="F:DNA-binding transcription factor activity, RNA polymerase II-specific"/>
    <property type="evidence" value="ECO:0007669"/>
    <property type="project" value="InterPro"/>
</dbReference>
<dbReference type="Gene3D" id="4.10.240.10">
    <property type="entry name" value="Zn(2)-C6 fungal-type DNA-binding domain"/>
    <property type="match status" value="1"/>
</dbReference>
<dbReference type="HOGENOM" id="CLU_013296_2_1_1"/>
<proteinExistence type="predicted"/>
<dbReference type="PANTHER" id="PTHR31001:SF40">
    <property type="entry name" value="ZN(II)2CYS6 TRANSCRIPTION FACTOR (EUROFUNG)"/>
    <property type="match status" value="1"/>
</dbReference>
<organism evidence="4 5">
    <name type="scientific">Verruconis gallopava</name>
    <dbReference type="NCBI Taxonomy" id="253628"/>
    <lineage>
        <taxon>Eukaryota</taxon>
        <taxon>Fungi</taxon>
        <taxon>Dikarya</taxon>
        <taxon>Ascomycota</taxon>
        <taxon>Pezizomycotina</taxon>
        <taxon>Dothideomycetes</taxon>
        <taxon>Pleosporomycetidae</taxon>
        <taxon>Venturiales</taxon>
        <taxon>Sympoventuriaceae</taxon>
        <taxon>Verruconis</taxon>
    </lineage>
</organism>
<evidence type="ECO:0000256" key="2">
    <source>
        <dbReference type="ARBA" id="ARBA00023242"/>
    </source>
</evidence>
<evidence type="ECO:0000313" key="5">
    <source>
        <dbReference type="Proteomes" id="UP000053259"/>
    </source>
</evidence>
<protein>
    <recommendedName>
        <fullName evidence="3">Zn(2)-C6 fungal-type domain-containing protein</fullName>
    </recommendedName>
</protein>
<dbReference type="VEuPathDB" id="FungiDB:PV09_04380"/>
<dbReference type="Pfam" id="PF00172">
    <property type="entry name" value="Zn_clus"/>
    <property type="match status" value="1"/>
</dbReference>
<dbReference type="InterPro" id="IPR036864">
    <property type="entry name" value="Zn2-C6_fun-type_DNA-bd_sf"/>
</dbReference>
<dbReference type="PROSITE" id="PS00463">
    <property type="entry name" value="ZN2_CY6_FUNGAL_1"/>
    <property type="match status" value="1"/>
</dbReference>
<dbReference type="RefSeq" id="XP_016214503.1">
    <property type="nucleotide sequence ID" value="XM_016357711.1"/>
</dbReference>
<dbReference type="AlphaFoldDB" id="A0A0D2AZV2"/>
<dbReference type="PROSITE" id="PS50048">
    <property type="entry name" value="ZN2_CY6_FUNGAL_2"/>
    <property type="match status" value="1"/>
</dbReference>
<dbReference type="SMART" id="SM00066">
    <property type="entry name" value="GAL4"/>
    <property type="match status" value="1"/>
</dbReference>
<dbReference type="InterPro" id="IPR050613">
    <property type="entry name" value="Sec_Metabolite_Reg"/>
</dbReference>
<feature type="domain" description="Zn(2)-C6 fungal-type" evidence="3">
    <location>
        <begin position="30"/>
        <end position="62"/>
    </location>
</feature>
<dbReference type="OrthoDB" id="4898680at2759"/>